<evidence type="ECO:0000256" key="1">
    <source>
        <dbReference type="SAM" id="MobiDB-lite"/>
    </source>
</evidence>
<sequence length="239" mass="26193">MALPSSVEPCIPSSSTMDLQTAAVRLCIALQSESNSAFLDAANDLLSCIHLSPCGIPQPQSQDRMKSLLVRLSSNFTGPNSRVDTHIAFPPDTLDRLGPGTYSKRVPQPSITPCAGAGVANSASISMPPPDAFPPGTRKPKWSRYQRKRPRRHLLLLPSPSPSPPRMHKRVRRRMQGGEFDDEDSEQGQENQVPGPIRAPAPERAQSYSFKPPRLTKRFGIFCTGKSSMHRPWSAVKAC</sequence>
<gene>
    <name evidence="2" type="ORF">FB45DRAFT_1011365</name>
</gene>
<dbReference type="EMBL" id="JARKIF010000050">
    <property type="protein sequence ID" value="KAJ7607372.1"/>
    <property type="molecule type" value="Genomic_DNA"/>
</dbReference>
<dbReference type="Proteomes" id="UP001221142">
    <property type="component" value="Unassembled WGS sequence"/>
</dbReference>
<feature type="compositionally biased region" description="Basic residues" evidence="1">
    <location>
        <begin position="138"/>
        <end position="154"/>
    </location>
</feature>
<accession>A0AAD7B0U0</accession>
<feature type="compositionally biased region" description="Basic residues" evidence="1">
    <location>
        <begin position="166"/>
        <end position="175"/>
    </location>
</feature>
<reference evidence="2" key="1">
    <citation type="submission" date="2023-03" db="EMBL/GenBank/DDBJ databases">
        <title>Massive genome expansion in bonnet fungi (Mycena s.s.) driven by repeated elements and novel gene families across ecological guilds.</title>
        <authorList>
            <consortium name="Lawrence Berkeley National Laboratory"/>
            <person name="Harder C.B."/>
            <person name="Miyauchi S."/>
            <person name="Viragh M."/>
            <person name="Kuo A."/>
            <person name="Thoen E."/>
            <person name="Andreopoulos B."/>
            <person name="Lu D."/>
            <person name="Skrede I."/>
            <person name="Drula E."/>
            <person name="Henrissat B."/>
            <person name="Morin E."/>
            <person name="Kohler A."/>
            <person name="Barry K."/>
            <person name="LaButti K."/>
            <person name="Morin E."/>
            <person name="Salamov A."/>
            <person name="Lipzen A."/>
            <person name="Mereny Z."/>
            <person name="Hegedus B."/>
            <person name="Baldrian P."/>
            <person name="Stursova M."/>
            <person name="Weitz H."/>
            <person name="Taylor A."/>
            <person name="Grigoriev I.V."/>
            <person name="Nagy L.G."/>
            <person name="Martin F."/>
            <person name="Kauserud H."/>
        </authorList>
    </citation>
    <scope>NUCLEOTIDE SEQUENCE</scope>
    <source>
        <strain evidence="2">9284</strain>
    </source>
</reference>
<protein>
    <submittedName>
        <fullName evidence="2">Uncharacterized protein</fullName>
    </submittedName>
</protein>
<evidence type="ECO:0000313" key="3">
    <source>
        <dbReference type="Proteomes" id="UP001221142"/>
    </source>
</evidence>
<organism evidence="2 3">
    <name type="scientific">Roridomyces roridus</name>
    <dbReference type="NCBI Taxonomy" id="1738132"/>
    <lineage>
        <taxon>Eukaryota</taxon>
        <taxon>Fungi</taxon>
        <taxon>Dikarya</taxon>
        <taxon>Basidiomycota</taxon>
        <taxon>Agaricomycotina</taxon>
        <taxon>Agaricomycetes</taxon>
        <taxon>Agaricomycetidae</taxon>
        <taxon>Agaricales</taxon>
        <taxon>Marasmiineae</taxon>
        <taxon>Mycenaceae</taxon>
        <taxon>Roridomyces</taxon>
    </lineage>
</organism>
<name>A0AAD7B0U0_9AGAR</name>
<comment type="caution">
    <text evidence="2">The sequence shown here is derived from an EMBL/GenBank/DDBJ whole genome shotgun (WGS) entry which is preliminary data.</text>
</comment>
<feature type="region of interest" description="Disordered" evidence="1">
    <location>
        <begin position="121"/>
        <end position="211"/>
    </location>
</feature>
<keyword evidence="3" id="KW-1185">Reference proteome</keyword>
<evidence type="ECO:0000313" key="2">
    <source>
        <dbReference type="EMBL" id="KAJ7607372.1"/>
    </source>
</evidence>
<proteinExistence type="predicted"/>
<dbReference type="AlphaFoldDB" id="A0AAD7B0U0"/>